<sequence length="65" mass="7274">MAHILSQAKFSMYFQKMANNRNRLQEGERLANRAGLLLQAQRKLPAALHGAPLSGLPLRFTEALL</sequence>
<dbReference type="EMBL" id="NQJD01000022">
    <property type="protein sequence ID" value="TAA74565.1"/>
    <property type="molecule type" value="Genomic_DNA"/>
</dbReference>
<evidence type="ECO:0000313" key="2">
    <source>
        <dbReference type="Proteomes" id="UP000316238"/>
    </source>
</evidence>
<accession>A0A521G0N5</accession>
<gene>
    <name evidence="1" type="ORF">CDV28_1222</name>
</gene>
<evidence type="ECO:0000313" key="1">
    <source>
        <dbReference type="EMBL" id="TAA74565.1"/>
    </source>
</evidence>
<reference evidence="1" key="1">
    <citation type="submission" date="2017-07" db="EMBL/GenBank/DDBJ databases">
        <title>The cable genome - Insights into the physiology and evolution of filamentous bacteria capable of sulfide oxidation via long distance electron transfer.</title>
        <authorList>
            <person name="Thorup C."/>
            <person name="Bjerg J.T."/>
            <person name="Schreiber L."/>
            <person name="Nielsen L.P."/>
            <person name="Kjeldsen K.U."/>
            <person name="Boesen T."/>
            <person name="Boggild A."/>
            <person name="Meysman F."/>
            <person name="Geelhoed J."/>
            <person name="Schramm A."/>
        </authorList>
    </citation>
    <scope>NUCLEOTIDE SEQUENCE [LARGE SCALE GENOMIC DNA]</scope>
    <source>
        <strain evidence="1">GS</strain>
    </source>
</reference>
<comment type="caution">
    <text evidence="1">The sequence shown here is derived from an EMBL/GenBank/DDBJ whole genome shotgun (WGS) entry which is preliminary data.</text>
</comment>
<name>A0A521G0N5_9BACT</name>
<dbReference type="Proteomes" id="UP000316238">
    <property type="component" value="Unassembled WGS sequence"/>
</dbReference>
<dbReference type="AlphaFoldDB" id="A0A521G0N5"/>
<proteinExistence type="predicted"/>
<protein>
    <submittedName>
        <fullName evidence="1">Uncharacterized protein</fullName>
    </submittedName>
</protein>
<keyword evidence="2" id="KW-1185">Reference proteome</keyword>
<organism evidence="1 2">
    <name type="scientific">Candidatus Electronema aureum</name>
    <dbReference type="NCBI Taxonomy" id="2005002"/>
    <lineage>
        <taxon>Bacteria</taxon>
        <taxon>Pseudomonadati</taxon>
        <taxon>Thermodesulfobacteriota</taxon>
        <taxon>Desulfobulbia</taxon>
        <taxon>Desulfobulbales</taxon>
        <taxon>Desulfobulbaceae</taxon>
        <taxon>Candidatus Electronema</taxon>
    </lineage>
</organism>